<evidence type="ECO:0000256" key="4">
    <source>
        <dbReference type="ARBA" id="ARBA00022692"/>
    </source>
</evidence>
<dbReference type="InterPro" id="IPR023299">
    <property type="entry name" value="ATPase_P-typ_cyto_dom_N"/>
</dbReference>
<dbReference type="PANTHER" id="PTHR43520">
    <property type="entry name" value="ATP7, ISOFORM B"/>
    <property type="match status" value="1"/>
</dbReference>
<dbReference type="PROSITE" id="PS00154">
    <property type="entry name" value="ATPASE_E1_E2"/>
    <property type="match status" value="1"/>
</dbReference>
<dbReference type="InterPro" id="IPR017969">
    <property type="entry name" value="Heavy-metal-associated_CS"/>
</dbReference>
<dbReference type="Proteomes" id="UP000183080">
    <property type="component" value="Unassembled WGS sequence"/>
</dbReference>
<dbReference type="CDD" id="cd00371">
    <property type="entry name" value="HMA"/>
    <property type="match status" value="1"/>
</dbReference>
<dbReference type="SUPFAM" id="SSF81653">
    <property type="entry name" value="Calcium ATPase, transduction domain A"/>
    <property type="match status" value="1"/>
</dbReference>
<feature type="transmembrane region" description="Helical" evidence="11">
    <location>
        <begin position="191"/>
        <end position="210"/>
    </location>
</feature>
<dbReference type="CDD" id="cd02094">
    <property type="entry name" value="P-type_ATPase_Cu-like"/>
    <property type="match status" value="1"/>
</dbReference>
<dbReference type="SUPFAM" id="SSF81665">
    <property type="entry name" value="Calcium ATPase, transmembrane domain M"/>
    <property type="match status" value="1"/>
</dbReference>
<dbReference type="SUPFAM" id="SSF56784">
    <property type="entry name" value="HAD-like"/>
    <property type="match status" value="1"/>
</dbReference>
<feature type="transmembrane region" description="Helical" evidence="11">
    <location>
        <begin position="716"/>
        <end position="738"/>
    </location>
</feature>
<name>A0A1J5TXI3_9ARCH</name>
<dbReference type="GO" id="GO:0055070">
    <property type="term" value="P:copper ion homeostasis"/>
    <property type="evidence" value="ECO:0007669"/>
    <property type="project" value="TreeGrafter"/>
</dbReference>
<feature type="transmembrane region" description="Helical" evidence="11">
    <location>
        <begin position="120"/>
        <end position="136"/>
    </location>
</feature>
<dbReference type="Gene3D" id="3.40.1110.10">
    <property type="entry name" value="Calcium-transporting ATPase, cytoplasmic domain N"/>
    <property type="match status" value="1"/>
</dbReference>
<organism evidence="13 14">
    <name type="scientific">Marine Group III euryarchaeote CG-Epi1</name>
    <dbReference type="NCBI Taxonomy" id="1888995"/>
    <lineage>
        <taxon>Archaea</taxon>
        <taxon>Methanobacteriati</taxon>
        <taxon>Thermoplasmatota</taxon>
        <taxon>Thermoplasmata</taxon>
        <taxon>Candidatus Thermoprofundales</taxon>
    </lineage>
</organism>
<sequence length="748" mass="79872">MDELNLRVTGMTCASCVASVESIVSNLEGIDSVRVNLPLEKATIRWSEGANEDLGAVRDAISKGGFGSEEYVDPKKYRQESLESANKMGLQVIISLILTVPTFFLTMFVGDLGQVYDLDSRLFLALILSSIVYFYAGMEFHKGAWQAILSGRANMDVLVHIGTTTAMSWSSLVVFAPYLDFLPSIFSSTTHVFFDGAAFIISFILLGNWLEARAKLRATDAVFSLMDLKAKTGSIINSDDSVSEVPVEEILIGTEILVKVGQTVPLDGIVVKGAASMDMSMMTGESNPVFVKENDLVMGGTIVLDSAIHIKSTKYHDDTVLANVINLVDEAQMGKAPIQKLVDRISAVFVPVVVICAILASLTWMFFSEGYGDYNSTELAIMVLVSTLVIACPCALGLATPTALMVGTGVGAQYGLLIKGIDALQNSYNTNTLVLDKTGTLTVGTPSITNIKSISSDENNILAIAASLESASTHPIAKAISQAHLENSEELISFDRIENIGGMGLVGYLDNQEYAIGNQPLMEEKDVFVSNHIEELVDVLSTSTVVFVSKGNKLLGWIEMKDKLRETTNLAISKAKDLGLKVIMLTGDRAETALTISKEVGISRFEAEVKPDGKAEFVKKLQAEGASVAMIGDGINDAAALAVADVGIAMGAGSDIALEAADIVLLRDDLLDVVSTLDLGKATMGKIRGNLAWAFVYNLIGIPLAMGVLISSTGWLLPPAFAAGAMALSSVSVVLNSLTLRSWKPFRA</sequence>
<dbReference type="InterPro" id="IPR023298">
    <property type="entry name" value="ATPase_P-typ_TM_dom_sf"/>
</dbReference>
<dbReference type="SUPFAM" id="SSF55008">
    <property type="entry name" value="HMA, heavy metal-associated domain"/>
    <property type="match status" value="1"/>
</dbReference>
<dbReference type="GO" id="GO:0043682">
    <property type="term" value="F:P-type divalent copper transporter activity"/>
    <property type="evidence" value="ECO:0007669"/>
    <property type="project" value="TreeGrafter"/>
</dbReference>
<dbReference type="InterPro" id="IPR044492">
    <property type="entry name" value="P_typ_ATPase_HD_dom"/>
</dbReference>
<dbReference type="GO" id="GO:0016887">
    <property type="term" value="F:ATP hydrolysis activity"/>
    <property type="evidence" value="ECO:0007669"/>
    <property type="project" value="InterPro"/>
</dbReference>
<keyword evidence="8" id="KW-1278">Translocase</keyword>
<feature type="transmembrane region" description="Helical" evidence="11">
    <location>
        <begin position="88"/>
        <end position="108"/>
    </location>
</feature>
<dbReference type="SFLD" id="SFLDF00027">
    <property type="entry name" value="p-type_atpase"/>
    <property type="match status" value="1"/>
</dbReference>
<evidence type="ECO:0000256" key="5">
    <source>
        <dbReference type="ARBA" id="ARBA00022723"/>
    </source>
</evidence>
<dbReference type="GO" id="GO:0005507">
    <property type="term" value="F:copper ion binding"/>
    <property type="evidence" value="ECO:0007669"/>
    <property type="project" value="TreeGrafter"/>
</dbReference>
<keyword evidence="4 11" id="KW-0812">Transmembrane</keyword>
<evidence type="ECO:0000256" key="6">
    <source>
        <dbReference type="ARBA" id="ARBA00022741"/>
    </source>
</evidence>
<dbReference type="SFLD" id="SFLDG00002">
    <property type="entry name" value="C1.7:_P-type_atpase_like"/>
    <property type="match status" value="1"/>
</dbReference>
<evidence type="ECO:0000256" key="3">
    <source>
        <dbReference type="ARBA" id="ARBA00022448"/>
    </source>
</evidence>
<feature type="transmembrane region" description="Helical" evidence="11">
    <location>
        <begin position="345"/>
        <end position="367"/>
    </location>
</feature>
<keyword evidence="5" id="KW-0479">Metal-binding</keyword>
<dbReference type="InterPro" id="IPR008250">
    <property type="entry name" value="ATPase_P-typ_transduc_dom_A_sf"/>
</dbReference>
<comment type="caution">
    <text evidence="13">The sequence shown here is derived from an EMBL/GenBank/DDBJ whole genome shotgun (WGS) entry which is preliminary data.</text>
</comment>
<comment type="subcellular location">
    <subcellularLocation>
        <location evidence="1">Endomembrane system</location>
        <topology evidence="1">Multi-pass membrane protein</topology>
    </subcellularLocation>
</comment>
<gene>
    <name evidence="13" type="ORF">BD935_03920</name>
</gene>
<feature type="transmembrane region" description="Helical" evidence="11">
    <location>
        <begin position="379"/>
        <end position="399"/>
    </location>
</feature>
<dbReference type="InterPro" id="IPR006121">
    <property type="entry name" value="HMA_dom"/>
</dbReference>
<evidence type="ECO:0000313" key="14">
    <source>
        <dbReference type="Proteomes" id="UP000183080"/>
    </source>
</evidence>
<dbReference type="Gene3D" id="2.70.150.10">
    <property type="entry name" value="Calcium-transporting ATPase, cytoplasmic transduction domain A"/>
    <property type="match status" value="1"/>
</dbReference>
<dbReference type="GO" id="GO:0012505">
    <property type="term" value="C:endomembrane system"/>
    <property type="evidence" value="ECO:0007669"/>
    <property type="project" value="UniProtKB-SubCell"/>
</dbReference>
<dbReference type="InterPro" id="IPR018303">
    <property type="entry name" value="ATPase_P-typ_P_site"/>
</dbReference>
<keyword evidence="10 11" id="KW-0472">Membrane</keyword>
<accession>A0A1J5TXI3</accession>
<proteinExistence type="inferred from homology"/>
<dbReference type="PROSITE" id="PS01229">
    <property type="entry name" value="COF_2"/>
    <property type="match status" value="1"/>
</dbReference>
<evidence type="ECO:0000259" key="12">
    <source>
        <dbReference type="PROSITE" id="PS50846"/>
    </source>
</evidence>
<keyword evidence="9 11" id="KW-1133">Transmembrane helix</keyword>
<protein>
    <submittedName>
        <fullName evidence="13">Copper-translocating P-type ATPase</fullName>
    </submittedName>
</protein>
<keyword evidence="7" id="KW-0067">ATP-binding</keyword>
<dbReference type="FunFam" id="2.70.150.10:FF:000002">
    <property type="entry name" value="Copper-transporting ATPase 1, putative"/>
    <property type="match status" value="1"/>
</dbReference>
<dbReference type="InterPro" id="IPR036163">
    <property type="entry name" value="HMA_dom_sf"/>
</dbReference>
<dbReference type="PANTHER" id="PTHR43520:SF8">
    <property type="entry name" value="P-TYPE CU(+) TRANSPORTER"/>
    <property type="match status" value="1"/>
</dbReference>
<dbReference type="GO" id="GO:0016020">
    <property type="term" value="C:membrane"/>
    <property type="evidence" value="ECO:0007669"/>
    <property type="project" value="InterPro"/>
</dbReference>
<evidence type="ECO:0000313" key="13">
    <source>
        <dbReference type="EMBL" id="OIR20976.1"/>
    </source>
</evidence>
<dbReference type="InterPro" id="IPR027256">
    <property type="entry name" value="P-typ_ATPase_IB"/>
</dbReference>
<dbReference type="PRINTS" id="PR00119">
    <property type="entry name" value="CATATPASE"/>
</dbReference>
<dbReference type="Gene3D" id="3.30.70.100">
    <property type="match status" value="1"/>
</dbReference>
<dbReference type="NCBIfam" id="TIGR01494">
    <property type="entry name" value="ATPase_P-type"/>
    <property type="match status" value="1"/>
</dbReference>
<keyword evidence="3" id="KW-0813">Transport</keyword>
<dbReference type="InterPro" id="IPR001757">
    <property type="entry name" value="P_typ_ATPase"/>
</dbReference>
<dbReference type="AlphaFoldDB" id="A0A1J5TXI3"/>
<dbReference type="Pfam" id="PF00122">
    <property type="entry name" value="E1-E2_ATPase"/>
    <property type="match status" value="1"/>
</dbReference>
<feature type="transmembrane region" description="Helical" evidence="11">
    <location>
        <begin position="691"/>
        <end position="710"/>
    </location>
</feature>
<dbReference type="InterPro" id="IPR059000">
    <property type="entry name" value="ATPase_P-type_domA"/>
</dbReference>
<evidence type="ECO:0000256" key="9">
    <source>
        <dbReference type="ARBA" id="ARBA00022989"/>
    </source>
</evidence>
<dbReference type="Pfam" id="PF00403">
    <property type="entry name" value="HMA"/>
    <property type="match status" value="1"/>
</dbReference>
<evidence type="ECO:0000256" key="10">
    <source>
        <dbReference type="ARBA" id="ARBA00023136"/>
    </source>
</evidence>
<feature type="transmembrane region" description="Helical" evidence="11">
    <location>
        <begin position="157"/>
        <end position="179"/>
    </location>
</feature>
<dbReference type="NCBIfam" id="TIGR01511">
    <property type="entry name" value="ATPase-IB1_Cu"/>
    <property type="match status" value="1"/>
</dbReference>
<dbReference type="PROSITE" id="PS50846">
    <property type="entry name" value="HMA_2"/>
    <property type="match status" value="1"/>
</dbReference>
<evidence type="ECO:0000256" key="2">
    <source>
        <dbReference type="ARBA" id="ARBA00006024"/>
    </source>
</evidence>
<evidence type="ECO:0000256" key="7">
    <source>
        <dbReference type="ARBA" id="ARBA00022840"/>
    </source>
</evidence>
<dbReference type="FunFam" id="3.30.70.100:FF:000001">
    <property type="entry name" value="ATPase copper transporting beta"/>
    <property type="match status" value="1"/>
</dbReference>
<dbReference type="PROSITE" id="PS01047">
    <property type="entry name" value="HMA_1"/>
    <property type="match status" value="1"/>
</dbReference>
<dbReference type="NCBIfam" id="TIGR01525">
    <property type="entry name" value="ATPase-IB_hvy"/>
    <property type="match status" value="1"/>
</dbReference>
<comment type="similarity">
    <text evidence="2">Belongs to the cation transport ATPase (P-type) (TC 3.A.3) family. Type IB subfamily.</text>
</comment>
<dbReference type="PRINTS" id="PR00943">
    <property type="entry name" value="CUATPASE"/>
</dbReference>
<dbReference type="GO" id="GO:0005524">
    <property type="term" value="F:ATP binding"/>
    <property type="evidence" value="ECO:0007669"/>
    <property type="project" value="UniProtKB-KW"/>
</dbReference>
<dbReference type="EMBL" id="MIZA01000004">
    <property type="protein sequence ID" value="OIR20976.1"/>
    <property type="molecule type" value="Genomic_DNA"/>
</dbReference>
<dbReference type="Pfam" id="PF00702">
    <property type="entry name" value="Hydrolase"/>
    <property type="match status" value="1"/>
</dbReference>
<keyword evidence="6" id="KW-0547">Nucleotide-binding</keyword>
<evidence type="ECO:0000256" key="1">
    <source>
        <dbReference type="ARBA" id="ARBA00004127"/>
    </source>
</evidence>
<dbReference type="SFLD" id="SFLDS00003">
    <property type="entry name" value="Haloacid_Dehalogenase"/>
    <property type="match status" value="1"/>
</dbReference>
<dbReference type="InterPro" id="IPR023214">
    <property type="entry name" value="HAD_sf"/>
</dbReference>
<dbReference type="InterPro" id="IPR036412">
    <property type="entry name" value="HAD-like_sf"/>
</dbReference>
<evidence type="ECO:0000256" key="11">
    <source>
        <dbReference type="SAM" id="Phobius"/>
    </source>
</evidence>
<dbReference type="Gene3D" id="3.40.50.1000">
    <property type="entry name" value="HAD superfamily/HAD-like"/>
    <property type="match status" value="1"/>
</dbReference>
<feature type="domain" description="HMA" evidence="12">
    <location>
        <begin position="2"/>
        <end position="69"/>
    </location>
</feature>
<evidence type="ECO:0000256" key="8">
    <source>
        <dbReference type="ARBA" id="ARBA00022967"/>
    </source>
</evidence>
<reference evidence="13 14" key="1">
    <citation type="submission" date="2016-08" db="EMBL/GenBank/DDBJ databases">
        <title>New Insights into Marine Group III Euryarchaeota, from dark to light.</title>
        <authorList>
            <person name="Haro-Moreno J.M."/>
            <person name="Rodriguez-Valera F."/>
            <person name="Lopez-Garcia P."/>
            <person name="Moreira D."/>
            <person name="Martin-Cuadrado A.B."/>
        </authorList>
    </citation>
    <scope>NUCLEOTIDE SEQUENCE [LARGE SCALE GENOMIC DNA]</scope>
    <source>
        <strain evidence="13">CG-Epi1</strain>
    </source>
</reference>
<dbReference type="STRING" id="1888995.BD935_03920"/>